<organism evidence="4 6">
    <name type="scientific">Rotaria sordida</name>
    <dbReference type="NCBI Taxonomy" id="392033"/>
    <lineage>
        <taxon>Eukaryota</taxon>
        <taxon>Metazoa</taxon>
        <taxon>Spiralia</taxon>
        <taxon>Gnathifera</taxon>
        <taxon>Rotifera</taxon>
        <taxon>Eurotatoria</taxon>
        <taxon>Bdelloidea</taxon>
        <taxon>Philodinida</taxon>
        <taxon>Philodinidae</taxon>
        <taxon>Rotaria</taxon>
    </lineage>
</organism>
<dbReference type="EMBL" id="CAJNOH010000102">
    <property type="protein sequence ID" value="CAF0869265.1"/>
    <property type="molecule type" value="Genomic_DNA"/>
</dbReference>
<comment type="caution">
    <text evidence="4">The sequence shown here is derived from an EMBL/GenBank/DDBJ whole genome shotgun (WGS) entry which is preliminary data.</text>
</comment>
<dbReference type="Proteomes" id="UP000663854">
    <property type="component" value="Unassembled WGS sequence"/>
</dbReference>
<feature type="compositionally biased region" description="Basic and acidic residues" evidence="1">
    <location>
        <begin position="27"/>
        <end position="40"/>
    </location>
</feature>
<feature type="transmembrane region" description="Helical" evidence="2">
    <location>
        <begin position="52"/>
        <end position="73"/>
    </location>
</feature>
<name>A0A813X1V0_9BILA</name>
<evidence type="ECO:0000313" key="7">
    <source>
        <dbReference type="Proteomes" id="UP000663870"/>
    </source>
</evidence>
<evidence type="ECO:0000313" key="4">
    <source>
        <dbReference type="EMBL" id="CAF0869265.1"/>
    </source>
</evidence>
<evidence type="ECO:0000256" key="3">
    <source>
        <dbReference type="SAM" id="SignalP"/>
    </source>
</evidence>
<dbReference type="Proteomes" id="UP000663870">
    <property type="component" value="Unassembled WGS sequence"/>
</dbReference>
<feature type="region of interest" description="Disordered" evidence="1">
    <location>
        <begin position="27"/>
        <end position="46"/>
    </location>
</feature>
<evidence type="ECO:0000256" key="2">
    <source>
        <dbReference type="SAM" id="Phobius"/>
    </source>
</evidence>
<accession>A0A813X1V0</accession>
<keyword evidence="2" id="KW-0812">Transmembrane</keyword>
<evidence type="ECO:0000313" key="6">
    <source>
        <dbReference type="Proteomes" id="UP000663854"/>
    </source>
</evidence>
<dbReference type="EMBL" id="CAJNOL010000665">
    <property type="protein sequence ID" value="CAF1158304.1"/>
    <property type="molecule type" value="Genomic_DNA"/>
</dbReference>
<keyword evidence="2" id="KW-1133">Transmembrane helix</keyword>
<evidence type="ECO:0000256" key="1">
    <source>
        <dbReference type="SAM" id="MobiDB-lite"/>
    </source>
</evidence>
<gene>
    <name evidence="5" type="ORF">JXQ802_LOCUS22115</name>
    <name evidence="4" type="ORF">PYM288_LOCUS7959</name>
</gene>
<feature type="signal peptide" evidence="3">
    <location>
        <begin position="1"/>
        <end position="18"/>
    </location>
</feature>
<dbReference type="AlphaFoldDB" id="A0A813X1V0"/>
<sequence>MFMSYVSILILIIANIIGEYIHSEDEPKITPKTTERPREPCEEDDCQSPPNLVGPVVGSLCGIVLIALIVILII</sequence>
<feature type="chain" id="PRO_5035598712" evidence="3">
    <location>
        <begin position="19"/>
        <end position="74"/>
    </location>
</feature>
<protein>
    <submittedName>
        <fullName evidence="4">Uncharacterized protein</fullName>
    </submittedName>
</protein>
<proteinExistence type="predicted"/>
<reference evidence="4" key="1">
    <citation type="submission" date="2021-02" db="EMBL/GenBank/DDBJ databases">
        <authorList>
            <person name="Nowell W R."/>
        </authorList>
    </citation>
    <scope>NUCLEOTIDE SEQUENCE</scope>
</reference>
<keyword evidence="3" id="KW-0732">Signal</keyword>
<evidence type="ECO:0000313" key="5">
    <source>
        <dbReference type="EMBL" id="CAF1158304.1"/>
    </source>
</evidence>
<keyword evidence="7" id="KW-1185">Reference proteome</keyword>
<keyword evidence="2" id="KW-0472">Membrane</keyword>